<dbReference type="Proteomes" id="UP001055811">
    <property type="component" value="Linkage Group LG03"/>
</dbReference>
<keyword evidence="2" id="KW-1185">Reference proteome</keyword>
<evidence type="ECO:0000313" key="2">
    <source>
        <dbReference type="Proteomes" id="UP001055811"/>
    </source>
</evidence>
<organism evidence="1 2">
    <name type="scientific">Cichorium intybus</name>
    <name type="common">Chicory</name>
    <dbReference type="NCBI Taxonomy" id="13427"/>
    <lineage>
        <taxon>Eukaryota</taxon>
        <taxon>Viridiplantae</taxon>
        <taxon>Streptophyta</taxon>
        <taxon>Embryophyta</taxon>
        <taxon>Tracheophyta</taxon>
        <taxon>Spermatophyta</taxon>
        <taxon>Magnoliopsida</taxon>
        <taxon>eudicotyledons</taxon>
        <taxon>Gunneridae</taxon>
        <taxon>Pentapetalae</taxon>
        <taxon>asterids</taxon>
        <taxon>campanulids</taxon>
        <taxon>Asterales</taxon>
        <taxon>Asteraceae</taxon>
        <taxon>Cichorioideae</taxon>
        <taxon>Cichorieae</taxon>
        <taxon>Cichoriinae</taxon>
        <taxon>Cichorium</taxon>
    </lineage>
</organism>
<reference evidence="1 2" key="2">
    <citation type="journal article" date="2022" name="Mol. Ecol. Resour.">
        <title>The genomes of chicory, endive, great burdock and yacon provide insights into Asteraceae paleo-polyploidization history and plant inulin production.</title>
        <authorList>
            <person name="Fan W."/>
            <person name="Wang S."/>
            <person name="Wang H."/>
            <person name="Wang A."/>
            <person name="Jiang F."/>
            <person name="Liu H."/>
            <person name="Zhao H."/>
            <person name="Xu D."/>
            <person name="Zhang Y."/>
        </authorList>
    </citation>
    <scope>NUCLEOTIDE SEQUENCE [LARGE SCALE GENOMIC DNA]</scope>
    <source>
        <strain evidence="2">cv. Punajuju</strain>
        <tissue evidence="1">Leaves</tissue>
    </source>
</reference>
<comment type="caution">
    <text evidence="1">The sequence shown here is derived from an EMBL/GenBank/DDBJ whole genome shotgun (WGS) entry which is preliminary data.</text>
</comment>
<name>A0ACB9FBS7_CICIN</name>
<sequence length="246" mass="27830">MTALETDGYFFCLEDRTLLCRKCDVAIHTVNHHVSSHLRFLLTGVKVGLEPMKSLPCEEIPEATESLCLPSTVPKSTNTQSHKVLHDDFSSSKFSYGGGSSTEGIQQWQFDGFFCSTELNPMYNYTDNDSSKDLKDLDRHLTPIQCVNIARHSNRPTSLDDVFNITEKVRTIEGKKMMFAGHQKGRNTKENIQRNFGMPTPHGHQKALHMLYFAYHQGFPIVIFIDTPVAFADLKSEELGQGREDL</sequence>
<protein>
    <submittedName>
        <fullName evidence="1">Uncharacterized protein</fullName>
    </submittedName>
</protein>
<proteinExistence type="predicted"/>
<gene>
    <name evidence="1" type="ORF">L2E82_19117</name>
</gene>
<evidence type="ECO:0000313" key="1">
    <source>
        <dbReference type="EMBL" id="KAI3768441.1"/>
    </source>
</evidence>
<reference evidence="2" key="1">
    <citation type="journal article" date="2022" name="Mol. Ecol. Resour.">
        <title>The genomes of chicory, endive, great burdock and yacon provide insights into Asteraceae palaeo-polyploidization history and plant inulin production.</title>
        <authorList>
            <person name="Fan W."/>
            <person name="Wang S."/>
            <person name="Wang H."/>
            <person name="Wang A."/>
            <person name="Jiang F."/>
            <person name="Liu H."/>
            <person name="Zhao H."/>
            <person name="Xu D."/>
            <person name="Zhang Y."/>
        </authorList>
    </citation>
    <scope>NUCLEOTIDE SEQUENCE [LARGE SCALE GENOMIC DNA]</scope>
    <source>
        <strain evidence="2">cv. Punajuju</strain>
    </source>
</reference>
<accession>A0ACB9FBS7</accession>
<dbReference type="EMBL" id="CM042011">
    <property type="protein sequence ID" value="KAI3768441.1"/>
    <property type="molecule type" value="Genomic_DNA"/>
</dbReference>